<accession>A0A8K0WT44</accession>
<proteinExistence type="predicted"/>
<name>A0A8K0WT44_9HYPO</name>
<organism evidence="1 2">
    <name type="scientific">Stachybotrys elegans</name>
    <dbReference type="NCBI Taxonomy" id="80388"/>
    <lineage>
        <taxon>Eukaryota</taxon>
        <taxon>Fungi</taxon>
        <taxon>Dikarya</taxon>
        <taxon>Ascomycota</taxon>
        <taxon>Pezizomycotina</taxon>
        <taxon>Sordariomycetes</taxon>
        <taxon>Hypocreomycetidae</taxon>
        <taxon>Hypocreales</taxon>
        <taxon>Stachybotryaceae</taxon>
        <taxon>Stachybotrys</taxon>
    </lineage>
</organism>
<evidence type="ECO:0000313" key="2">
    <source>
        <dbReference type="Proteomes" id="UP000813444"/>
    </source>
</evidence>
<dbReference type="PANTHER" id="PTHR42749:SF1">
    <property type="entry name" value="CELL SHAPE-DETERMINING PROTEIN MREB"/>
    <property type="match status" value="1"/>
</dbReference>
<keyword evidence="2" id="KW-1185">Reference proteome</keyword>
<dbReference type="EMBL" id="JAGPNK010000005">
    <property type="protein sequence ID" value="KAH7320781.1"/>
    <property type="molecule type" value="Genomic_DNA"/>
</dbReference>
<dbReference type="Gene3D" id="3.30.420.40">
    <property type="match status" value="2"/>
</dbReference>
<dbReference type="CDD" id="cd10170">
    <property type="entry name" value="ASKHA_NBD_HSP70"/>
    <property type="match status" value="1"/>
</dbReference>
<sequence>MDCESCESPTFVMALDMGATFSGAYLVEMRYCPDHDLHRVYGERRLDKFRTAMSYDAGNGTVTFMGPEDTAPIDRQLQYFKVALTGREDWQGSQEAPAEHEWVARHLQDLGVALAPATVVSEYFRGFFAHAWVALEMAREMSKPGAKLQVVVTHPACWSGGTQERFRRAVQDASIHDSIHWEDEAIAALRGVVYEMRGRWDHYAQGGDSIMVLDCGGLTADAGLFRFKGNMYDLAHGSSSVSSRSQLLGSLGIDQRFRDVFQRLTRSALSPESREVLARDIANDERLAMERWTTMLRRPGQNQIQSGMSVRIAGRTHHITRSEIMTQVFSDYISGLVSLVSCLYEHEVSHRGVAPKVLLVTGGITMGGLVLGLIREQVRHKYPGLEISLPQLQFRWNIVAYGAAHYLVNGTMPME</sequence>
<dbReference type="PANTHER" id="PTHR42749">
    <property type="entry name" value="CELL SHAPE-DETERMINING PROTEIN MREB"/>
    <property type="match status" value="1"/>
</dbReference>
<gene>
    <name evidence="1" type="ORF">B0I35DRAFT_477331</name>
</gene>
<dbReference type="AlphaFoldDB" id="A0A8K0WT44"/>
<reference evidence="1" key="1">
    <citation type="journal article" date="2021" name="Nat. Commun.">
        <title>Genetic determinants of endophytism in the Arabidopsis root mycobiome.</title>
        <authorList>
            <person name="Mesny F."/>
            <person name="Miyauchi S."/>
            <person name="Thiergart T."/>
            <person name="Pickel B."/>
            <person name="Atanasova L."/>
            <person name="Karlsson M."/>
            <person name="Huettel B."/>
            <person name="Barry K.W."/>
            <person name="Haridas S."/>
            <person name="Chen C."/>
            <person name="Bauer D."/>
            <person name="Andreopoulos W."/>
            <person name="Pangilinan J."/>
            <person name="LaButti K."/>
            <person name="Riley R."/>
            <person name="Lipzen A."/>
            <person name="Clum A."/>
            <person name="Drula E."/>
            <person name="Henrissat B."/>
            <person name="Kohler A."/>
            <person name="Grigoriev I.V."/>
            <person name="Martin F.M."/>
            <person name="Hacquard S."/>
        </authorList>
    </citation>
    <scope>NUCLEOTIDE SEQUENCE</scope>
    <source>
        <strain evidence="1">MPI-CAGE-CH-0235</strain>
    </source>
</reference>
<dbReference type="InterPro" id="IPR043129">
    <property type="entry name" value="ATPase_NBD"/>
</dbReference>
<evidence type="ECO:0000313" key="1">
    <source>
        <dbReference type="EMBL" id="KAH7320781.1"/>
    </source>
</evidence>
<comment type="caution">
    <text evidence="1">The sequence shown here is derived from an EMBL/GenBank/DDBJ whole genome shotgun (WGS) entry which is preliminary data.</text>
</comment>
<dbReference type="Proteomes" id="UP000813444">
    <property type="component" value="Unassembled WGS sequence"/>
</dbReference>
<dbReference type="OrthoDB" id="5140910at2759"/>
<dbReference type="SUPFAM" id="SSF53067">
    <property type="entry name" value="Actin-like ATPase domain"/>
    <property type="match status" value="1"/>
</dbReference>
<protein>
    <recommendedName>
        <fullName evidence="3">Hsp70 family protein</fullName>
    </recommendedName>
</protein>
<dbReference type="Gene3D" id="3.90.640.10">
    <property type="entry name" value="Actin, Chain A, domain 4"/>
    <property type="match status" value="1"/>
</dbReference>
<evidence type="ECO:0008006" key="3">
    <source>
        <dbReference type="Google" id="ProtNLM"/>
    </source>
</evidence>